<dbReference type="EMBL" id="JACHFM010000004">
    <property type="protein sequence ID" value="MBB5223773.1"/>
    <property type="molecule type" value="Genomic_DNA"/>
</dbReference>
<dbReference type="SUPFAM" id="SSF53474">
    <property type="entry name" value="alpha/beta-Hydrolases"/>
    <property type="match status" value="1"/>
</dbReference>
<dbReference type="InterPro" id="IPR050266">
    <property type="entry name" value="AB_hydrolase_sf"/>
</dbReference>
<keyword evidence="1" id="KW-0732">Signal</keyword>
<dbReference type="GO" id="GO:0016020">
    <property type="term" value="C:membrane"/>
    <property type="evidence" value="ECO:0007669"/>
    <property type="project" value="TreeGrafter"/>
</dbReference>
<dbReference type="Gene3D" id="3.40.50.1820">
    <property type="entry name" value="alpha/beta hydrolase"/>
    <property type="match status" value="2"/>
</dbReference>
<dbReference type="RefSeq" id="WP_184153321.1">
    <property type="nucleotide sequence ID" value="NZ_JACHFM010000004.1"/>
</dbReference>
<dbReference type="InterPro" id="IPR000073">
    <property type="entry name" value="AB_hydrolase_1"/>
</dbReference>
<gene>
    <name evidence="3" type="ORF">HNP73_003727</name>
</gene>
<name>A0A840SX26_9RHOB</name>
<proteinExistence type="predicted"/>
<feature type="domain" description="AB hydrolase-1" evidence="2">
    <location>
        <begin position="46"/>
        <end position="159"/>
    </location>
</feature>
<dbReference type="PANTHER" id="PTHR43798">
    <property type="entry name" value="MONOACYLGLYCEROL LIPASE"/>
    <property type="match status" value="1"/>
</dbReference>
<evidence type="ECO:0000259" key="2">
    <source>
        <dbReference type="Pfam" id="PF00561"/>
    </source>
</evidence>
<sequence>MSALRGGVIALALAAAGPAPAAHGGLYGVDGQNLHVERLGTSGPGVVFESGLGGDSHAWDKVAGPISGFARVILYDRAGLGQSLPLHAADPATAETVAKRLHALLDAVGVPPPWILVGHSLGGLYLQMFARTYPHDVAGLVLLDSTIAEQPPELDPLWEMEPGSAEFLEGEGMPESTRQVREAGPFPDVPLTVVAATDHGTDLHALEPVLLRFQSRLAEMSPQGRLVVAEGSGHMIQNDRPDLVIAAVRALVEQ</sequence>
<dbReference type="Proteomes" id="UP000549457">
    <property type="component" value="Unassembled WGS sequence"/>
</dbReference>
<reference evidence="3 4" key="1">
    <citation type="submission" date="2020-08" db="EMBL/GenBank/DDBJ databases">
        <title>Genomic Encyclopedia of Type Strains, Phase IV (KMG-IV): sequencing the most valuable type-strain genomes for metagenomic binning, comparative biology and taxonomic classification.</title>
        <authorList>
            <person name="Goeker M."/>
        </authorList>
    </citation>
    <scope>NUCLEOTIDE SEQUENCE [LARGE SCALE GENOMIC DNA]</scope>
    <source>
        <strain evidence="3 4">DSM 101730</strain>
    </source>
</reference>
<feature type="signal peptide" evidence="1">
    <location>
        <begin position="1"/>
        <end position="21"/>
    </location>
</feature>
<evidence type="ECO:0000313" key="4">
    <source>
        <dbReference type="Proteomes" id="UP000549457"/>
    </source>
</evidence>
<dbReference type="InterPro" id="IPR029058">
    <property type="entry name" value="AB_hydrolase_fold"/>
</dbReference>
<evidence type="ECO:0000313" key="3">
    <source>
        <dbReference type="EMBL" id="MBB5223773.1"/>
    </source>
</evidence>
<organism evidence="3 4">
    <name type="scientific">Amaricoccus macauensis</name>
    <dbReference type="NCBI Taxonomy" id="57001"/>
    <lineage>
        <taxon>Bacteria</taxon>
        <taxon>Pseudomonadati</taxon>
        <taxon>Pseudomonadota</taxon>
        <taxon>Alphaproteobacteria</taxon>
        <taxon>Rhodobacterales</taxon>
        <taxon>Paracoccaceae</taxon>
        <taxon>Amaricoccus</taxon>
    </lineage>
</organism>
<protein>
    <submittedName>
        <fullName evidence="3">Pimeloyl-ACP methyl ester carboxylesterase</fullName>
    </submittedName>
</protein>
<dbReference type="AlphaFoldDB" id="A0A840SX26"/>
<evidence type="ECO:0000256" key="1">
    <source>
        <dbReference type="SAM" id="SignalP"/>
    </source>
</evidence>
<feature type="chain" id="PRO_5033048956" evidence="1">
    <location>
        <begin position="22"/>
        <end position="254"/>
    </location>
</feature>
<dbReference type="Pfam" id="PF00561">
    <property type="entry name" value="Abhydrolase_1"/>
    <property type="match status" value="1"/>
</dbReference>
<dbReference type="PANTHER" id="PTHR43798:SF33">
    <property type="entry name" value="HYDROLASE, PUTATIVE (AFU_ORTHOLOGUE AFUA_2G14860)-RELATED"/>
    <property type="match status" value="1"/>
</dbReference>
<accession>A0A840SX26</accession>
<keyword evidence="4" id="KW-1185">Reference proteome</keyword>
<dbReference type="PRINTS" id="PR00111">
    <property type="entry name" value="ABHYDROLASE"/>
</dbReference>
<comment type="caution">
    <text evidence="3">The sequence shown here is derived from an EMBL/GenBank/DDBJ whole genome shotgun (WGS) entry which is preliminary data.</text>
</comment>